<dbReference type="Pfam" id="PF03171">
    <property type="entry name" value="2OG-FeII_Oxy"/>
    <property type="match status" value="1"/>
</dbReference>
<dbReference type="GO" id="GO:0046872">
    <property type="term" value="F:metal ion binding"/>
    <property type="evidence" value="ECO:0007669"/>
    <property type="project" value="UniProtKB-KW"/>
</dbReference>
<keyword evidence="1 6" id="KW-0479">Metal-binding</keyword>
<dbReference type="AlphaFoldDB" id="A0AAV7ES63"/>
<dbReference type="PROSITE" id="PS51471">
    <property type="entry name" value="FE2OG_OXY"/>
    <property type="match status" value="1"/>
</dbReference>
<name>A0AAV7ES63_ARIFI</name>
<gene>
    <name evidence="8" type="ORF">H6P81_004614</name>
</gene>
<comment type="caution">
    <text evidence="8">The sequence shown here is derived from an EMBL/GenBank/DDBJ whole genome shotgun (WGS) entry which is preliminary data.</text>
</comment>
<dbReference type="InterPro" id="IPR050231">
    <property type="entry name" value="Iron_ascorbate_oxido_reductase"/>
</dbReference>
<dbReference type="PANTHER" id="PTHR47990">
    <property type="entry name" value="2-OXOGLUTARATE (2OG) AND FE(II)-DEPENDENT OXYGENASE SUPERFAMILY PROTEIN-RELATED"/>
    <property type="match status" value="1"/>
</dbReference>
<evidence type="ECO:0000259" key="7">
    <source>
        <dbReference type="PROSITE" id="PS51471"/>
    </source>
</evidence>
<dbReference type="InterPro" id="IPR027443">
    <property type="entry name" value="IPNS-like_sf"/>
</dbReference>
<dbReference type="Pfam" id="PF14226">
    <property type="entry name" value="DIOX_N"/>
    <property type="match status" value="1"/>
</dbReference>
<evidence type="ECO:0000256" key="6">
    <source>
        <dbReference type="RuleBase" id="RU003682"/>
    </source>
</evidence>
<protein>
    <recommendedName>
        <fullName evidence="4">2-oxoglutarate-dependent dioxygenase DAO</fullName>
    </recommendedName>
    <alternativeName>
        <fullName evidence="5">Protein DIOXYGENASE FOR AUXIN OXIDATION</fullName>
    </alternativeName>
</protein>
<feature type="domain" description="Fe2OG dioxygenase" evidence="7">
    <location>
        <begin position="147"/>
        <end position="250"/>
    </location>
</feature>
<dbReference type="EMBL" id="JAINDJ010000003">
    <property type="protein sequence ID" value="KAG9451710.1"/>
    <property type="molecule type" value="Genomic_DNA"/>
</dbReference>
<accession>A0AAV7ES63</accession>
<evidence type="ECO:0000256" key="2">
    <source>
        <dbReference type="ARBA" id="ARBA00023004"/>
    </source>
</evidence>
<proteinExistence type="inferred from homology"/>
<comment type="function">
    <text evidence="3">2-oxoglutarate-dependent dioxygenase essential for auxin catabolism and maintenance of auxin homeostasis in reproductive organs. Catalyzes the irreversible oxidation of indole-3-acetic acid (IAA) to the biologically inactive 2-oxoindole-3-acetic acid (OxIAA).</text>
</comment>
<keyword evidence="9" id="KW-1185">Reference proteome</keyword>
<dbReference type="InterPro" id="IPR044861">
    <property type="entry name" value="IPNS-like_FE2OG_OXY"/>
</dbReference>
<dbReference type="InterPro" id="IPR005123">
    <property type="entry name" value="Oxoglu/Fe-dep_dioxygenase_dom"/>
</dbReference>
<keyword evidence="6" id="KW-0560">Oxidoreductase</keyword>
<dbReference type="GO" id="GO:0016491">
    <property type="term" value="F:oxidoreductase activity"/>
    <property type="evidence" value="ECO:0007669"/>
    <property type="project" value="UniProtKB-KW"/>
</dbReference>
<dbReference type="SUPFAM" id="SSF51197">
    <property type="entry name" value="Clavaminate synthase-like"/>
    <property type="match status" value="1"/>
</dbReference>
<evidence type="ECO:0000313" key="8">
    <source>
        <dbReference type="EMBL" id="KAG9451710.1"/>
    </source>
</evidence>
<keyword evidence="2 6" id="KW-0408">Iron</keyword>
<evidence type="ECO:0000256" key="3">
    <source>
        <dbReference type="ARBA" id="ARBA00054658"/>
    </source>
</evidence>
<dbReference type="Proteomes" id="UP000825729">
    <property type="component" value="Unassembled WGS sequence"/>
</dbReference>
<dbReference type="FunFam" id="2.60.120.330:FF:000017">
    <property type="entry name" value="2-oxoglutarate-dependent dioxygenase DAO"/>
    <property type="match status" value="1"/>
</dbReference>
<sequence length="306" mass="33899">MAAAEITGIPTIDLIDFPRQSEKLLQACEDWGSFRLINHDVPLTLLSEVKSVVRSLFDRPDEIKRRNTAVIPGSGYLALKPDYPLYEALGLYDIVSDNALDNFCSQLDATPQERETMKLFAGKLHELGKDLGRKIAASVGLTSNLFDGWTCQFRINKYHFTEETVGSVGVITHTDSSFLTILLDDESVGGLEVLDKSGTFVAVDPLPGSLLVNLGDVAKVWSNGRMCNVKHRVMCKEAVTRFSVAMFVLGPKEEEAIEAPAELLKPDQPRVYHPFTYNEYRKLRIAHGHQAGEALSIYEVENAPSA</sequence>
<reference evidence="8 9" key="1">
    <citation type="submission" date="2021-07" db="EMBL/GenBank/DDBJ databases">
        <title>The Aristolochia fimbriata genome: insights into angiosperm evolution, floral development and chemical biosynthesis.</title>
        <authorList>
            <person name="Jiao Y."/>
        </authorList>
    </citation>
    <scope>NUCLEOTIDE SEQUENCE [LARGE SCALE GENOMIC DNA]</scope>
    <source>
        <strain evidence="8">IBCAS-2021</strain>
        <tissue evidence="8">Leaf</tissue>
    </source>
</reference>
<evidence type="ECO:0000256" key="5">
    <source>
        <dbReference type="ARBA" id="ARBA00076740"/>
    </source>
</evidence>
<evidence type="ECO:0000256" key="4">
    <source>
        <dbReference type="ARBA" id="ARBA00074102"/>
    </source>
</evidence>
<dbReference type="Gene3D" id="2.60.120.330">
    <property type="entry name" value="B-lactam Antibiotic, Isopenicillin N Synthase, Chain"/>
    <property type="match status" value="1"/>
</dbReference>
<comment type="similarity">
    <text evidence="6">Belongs to the iron/ascorbate-dependent oxidoreductase family.</text>
</comment>
<organism evidence="8 9">
    <name type="scientific">Aristolochia fimbriata</name>
    <name type="common">White veined hardy Dutchman's pipe vine</name>
    <dbReference type="NCBI Taxonomy" id="158543"/>
    <lineage>
        <taxon>Eukaryota</taxon>
        <taxon>Viridiplantae</taxon>
        <taxon>Streptophyta</taxon>
        <taxon>Embryophyta</taxon>
        <taxon>Tracheophyta</taxon>
        <taxon>Spermatophyta</taxon>
        <taxon>Magnoliopsida</taxon>
        <taxon>Magnoliidae</taxon>
        <taxon>Piperales</taxon>
        <taxon>Aristolochiaceae</taxon>
        <taxon>Aristolochia</taxon>
    </lineage>
</organism>
<evidence type="ECO:0000313" key="9">
    <source>
        <dbReference type="Proteomes" id="UP000825729"/>
    </source>
</evidence>
<evidence type="ECO:0000256" key="1">
    <source>
        <dbReference type="ARBA" id="ARBA00022723"/>
    </source>
</evidence>
<dbReference type="InterPro" id="IPR026992">
    <property type="entry name" value="DIOX_N"/>
</dbReference>